<dbReference type="InterPro" id="IPR050490">
    <property type="entry name" value="Bact_solute-bd_prot1"/>
</dbReference>
<organism evidence="1 2">
    <name type="scientific">Arthrobacter psychrochitiniphilus</name>
    <dbReference type="NCBI Taxonomy" id="291045"/>
    <lineage>
        <taxon>Bacteria</taxon>
        <taxon>Bacillati</taxon>
        <taxon>Actinomycetota</taxon>
        <taxon>Actinomycetes</taxon>
        <taxon>Micrococcales</taxon>
        <taxon>Micrococcaceae</taxon>
        <taxon>Arthrobacter</taxon>
    </lineage>
</organism>
<evidence type="ECO:0000313" key="1">
    <source>
        <dbReference type="EMBL" id="PXA66982.1"/>
    </source>
</evidence>
<sequence>MKFPPFRAKAANRPKDRPALATRPPIWLAAMSAAALALSGCTPAGAAQESIVVAIVANPQMKDAVSLQDDFKAKHPGVNVKFVTLPENEARAKITASVATGGGEFDVVMISNYETEMWAANGWIDNLQPAADATEGYDTEDFIPTIKDALSYQGDMYSVPFYGESSFVVYREDLFKEAGITMPEHPTWDEIGAIARKLNDPTKDFAGICLRGLAGWGEVMAPLDTVINTYGGQWFDTDWNAKLDSPEVKAAVTDYVDLLHDAGQPGAATSGYGDCITRYSQGKAAMWYDATAMVSSIEDPSSSLVAGKSKYAPAPVEKTEDAGWLYSWSLAIPSTSKHKDAAWDFISWMTNKDYIKLVGNEIGWERVPPGSRQSTYEIPEYAAVAKAYAKPTLDAMYGAKQATSMVNPVPYPGLQFVGIPEFQDLGTRVSQQISAAIAGQKSVDEALKQAQQYAEPVAKSYQEGGK</sequence>
<dbReference type="SUPFAM" id="SSF53850">
    <property type="entry name" value="Periplasmic binding protein-like II"/>
    <property type="match status" value="1"/>
</dbReference>
<protein>
    <submittedName>
        <fullName evidence="1">Sugar ABC transporter substrate-binding protein</fullName>
    </submittedName>
</protein>
<dbReference type="RefSeq" id="WP_110105294.1">
    <property type="nucleotide sequence ID" value="NZ_JACBZZ010000001.1"/>
</dbReference>
<keyword evidence="2" id="KW-1185">Reference proteome</keyword>
<dbReference type="InterPro" id="IPR006059">
    <property type="entry name" value="SBP"/>
</dbReference>
<accession>A0A2V3DUX6</accession>
<gene>
    <name evidence="1" type="ORF">CVS29_05405</name>
</gene>
<dbReference type="OrthoDB" id="9770625at2"/>
<dbReference type="AlphaFoldDB" id="A0A2V3DUX6"/>
<comment type="caution">
    <text evidence="1">The sequence shown here is derived from an EMBL/GenBank/DDBJ whole genome shotgun (WGS) entry which is preliminary data.</text>
</comment>
<dbReference type="PANTHER" id="PTHR43649:SF12">
    <property type="entry name" value="DIACETYLCHITOBIOSE BINDING PROTEIN DASA"/>
    <property type="match status" value="1"/>
</dbReference>
<evidence type="ECO:0000313" key="2">
    <source>
        <dbReference type="Proteomes" id="UP000246303"/>
    </source>
</evidence>
<dbReference type="CDD" id="cd13585">
    <property type="entry name" value="PBP2_TMBP_like"/>
    <property type="match status" value="1"/>
</dbReference>
<dbReference type="Gene3D" id="3.40.190.10">
    <property type="entry name" value="Periplasmic binding protein-like II"/>
    <property type="match status" value="2"/>
</dbReference>
<dbReference type="Proteomes" id="UP000246303">
    <property type="component" value="Unassembled WGS sequence"/>
</dbReference>
<proteinExistence type="predicted"/>
<dbReference type="Pfam" id="PF01547">
    <property type="entry name" value="SBP_bac_1"/>
    <property type="match status" value="1"/>
</dbReference>
<dbReference type="PANTHER" id="PTHR43649">
    <property type="entry name" value="ARABINOSE-BINDING PROTEIN-RELATED"/>
    <property type="match status" value="1"/>
</dbReference>
<name>A0A2V3DUX6_9MICC</name>
<dbReference type="EMBL" id="QHLZ01000002">
    <property type="protein sequence ID" value="PXA66982.1"/>
    <property type="molecule type" value="Genomic_DNA"/>
</dbReference>
<reference evidence="1 2" key="1">
    <citation type="submission" date="2018-05" db="EMBL/GenBank/DDBJ databases">
        <title>Genetic diversity of glacier-inhabiting Cryobacterium bacteria in China and description of Cryobacterium mengkeensis sp. nov. and Arthrobacter glacialis sp. nov.</title>
        <authorList>
            <person name="Liu Q."/>
            <person name="Xin Y.-H."/>
        </authorList>
    </citation>
    <scope>NUCLEOTIDE SEQUENCE [LARGE SCALE GENOMIC DNA]</scope>
    <source>
        <strain evidence="1 2">GP3</strain>
    </source>
</reference>